<accession>A0A1I6SBD1</accession>
<feature type="compositionally biased region" description="Polar residues" evidence="1">
    <location>
        <begin position="191"/>
        <end position="209"/>
    </location>
</feature>
<evidence type="ECO:0000256" key="1">
    <source>
        <dbReference type="SAM" id="MobiDB-lite"/>
    </source>
</evidence>
<evidence type="ECO:0000313" key="3">
    <source>
        <dbReference type="Proteomes" id="UP000199199"/>
    </source>
</evidence>
<dbReference type="Gene3D" id="3.30.110.170">
    <property type="entry name" value="Protein of unknown function (DUF541), domain 1"/>
    <property type="match status" value="1"/>
</dbReference>
<name>A0A1I6SBD1_9EURY</name>
<dbReference type="PROSITE" id="PS51257">
    <property type="entry name" value="PROKAR_LIPOPROTEIN"/>
    <property type="match status" value="1"/>
</dbReference>
<gene>
    <name evidence="2" type="ORF">SAMN04488556_2542</name>
</gene>
<sequence length="244" mass="25701">MDRRRLLAATAAGLTATTAGCLGSAMTGDEGQSGDDADSSGREIEVRAAGEVETEPDEAVVSVGIEATGDSAAAVRDELATRAETLRETFDDLEIPDDRVESGRYEVRTRYEESGYVGTHQFQVEIDDVDRVGEIIDASVEAGADDVGRVSFELSDERRAEMRDEAIDHALENADDEAAHIADNRGVELTGTKSVSTSNVDVQPVQYETSADASGSSGSGAPSTDIDSGPVSVRASATVVYSFE</sequence>
<dbReference type="AlphaFoldDB" id="A0A1I6SBD1"/>
<feature type="region of interest" description="Disordered" evidence="1">
    <location>
        <begin position="173"/>
        <end position="232"/>
    </location>
</feature>
<dbReference type="InterPro" id="IPR007497">
    <property type="entry name" value="SIMPL/DUF541"/>
</dbReference>
<dbReference type="Proteomes" id="UP000199199">
    <property type="component" value="Unassembled WGS sequence"/>
</dbReference>
<feature type="compositionally biased region" description="Basic and acidic residues" evidence="1">
    <location>
        <begin position="173"/>
        <end position="186"/>
    </location>
</feature>
<dbReference type="Pfam" id="PF04402">
    <property type="entry name" value="SIMPL"/>
    <property type="match status" value="1"/>
</dbReference>
<feature type="region of interest" description="Disordered" evidence="1">
    <location>
        <begin position="18"/>
        <end position="57"/>
    </location>
</feature>
<dbReference type="PANTHER" id="PTHR34387">
    <property type="entry name" value="SLR1258 PROTEIN"/>
    <property type="match status" value="1"/>
</dbReference>
<protein>
    <recommendedName>
        <fullName evidence="4">SIMPL domain-containing protein</fullName>
    </recommendedName>
</protein>
<dbReference type="EMBL" id="FOZS01000002">
    <property type="protein sequence ID" value="SFS74252.1"/>
    <property type="molecule type" value="Genomic_DNA"/>
</dbReference>
<proteinExistence type="predicted"/>
<reference evidence="3" key="1">
    <citation type="submission" date="2016-10" db="EMBL/GenBank/DDBJ databases">
        <authorList>
            <person name="Varghese N."/>
            <person name="Submissions S."/>
        </authorList>
    </citation>
    <scope>NUCLEOTIDE SEQUENCE [LARGE SCALE GENOMIC DNA]</scope>
    <source>
        <strain evidence="3">DSM 22427</strain>
    </source>
</reference>
<dbReference type="InterPro" id="IPR052022">
    <property type="entry name" value="26kDa_periplasmic_antigen"/>
</dbReference>
<keyword evidence="3" id="KW-1185">Reference proteome</keyword>
<organism evidence="2 3">
    <name type="scientific">Halostagnicola kamekurae</name>
    <dbReference type="NCBI Taxonomy" id="619731"/>
    <lineage>
        <taxon>Archaea</taxon>
        <taxon>Methanobacteriati</taxon>
        <taxon>Methanobacteriota</taxon>
        <taxon>Stenosarchaea group</taxon>
        <taxon>Halobacteria</taxon>
        <taxon>Halobacteriales</taxon>
        <taxon>Natrialbaceae</taxon>
        <taxon>Halostagnicola</taxon>
    </lineage>
</organism>
<dbReference type="PANTHER" id="PTHR34387:SF2">
    <property type="entry name" value="SLR1258 PROTEIN"/>
    <property type="match status" value="1"/>
</dbReference>
<feature type="compositionally biased region" description="Low complexity" evidence="1">
    <location>
        <begin position="210"/>
        <end position="223"/>
    </location>
</feature>
<evidence type="ECO:0008006" key="4">
    <source>
        <dbReference type="Google" id="ProtNLM"/>
    </source>
</evidence>
<dbReference type="RefSeq" id="WP_092904988.1">
    <property type="nucleotide sequence ID" value="NZ_FOZS01000002.1"/>
</dbReference>
<dbReference type="GO" id="GO:0006974">
    <property type="term" value="P:DNA damage response"/>
    <property type="evidence" value="ECO:0007669"/>
    <property type="project" value="TreeGrafter"/>
</dbReference>
<evidence type="ECO:0000313" key="2">
    <source>
        <dbReference type="EMBL" id="SFS74252.1"/>
    </source>
</evidence>
<feature type="compositionally biased region" description="Basic and acidic residues" evidence="1">
    <location>
        <begin position="39"/>
        <end position="50"/>
    </location>
</feature>
<dbReference type="Gene3D" id="3.30.70.2970">
    <property type="entry name" value="Protein of unknown function (DUF541), domain 2"/>
    <property type="match status" value="1"/>
</dbReference>
<dbReference type="OrthoDB" id="12132at2157"/>